<dbReference type="Pfam" id="PF02627">
    <property type="entry name" value="CMD"/>
    <property type="match status" value="1"/>
</dbReference>
<dbReference type="PANTHER" id="PTHR33930">
    <property type="entry name" value="ALKYL HYDROPEROXIDE REDUCTASE AHPD"/>
    <property type="match status" value="1"/>
</dbReference>
<accession>A0A1H2Y7Z1</accession>
<feature type="domain" description="Carboxymuconolactone decarboxylase-like" evidence="1">
    <location>
        <begin position="22"/>
        <end position="104"/>
    </location>
</feature>
<keyword evidence="2" id="KW-0560">Oxidoreductase</keyword>
<dbReference type="InterPro" id="IPR029032">
    <property type="entry name" value="AhpD-like"/>
</dbReference>
<dbReference type="EMBL" id="FNMZ01000003">
    <property type="protein sequence ID" value="SDX01266.1"/>
    <property type="molecule type" value="Genomic_DNA"/>
</dbReference>
<dbReference type="InterPro" id="IPR003779">
    <property type="entry name" value="CMD-like"/>
</dbReference>
<evidence type="ECO:0000313" key="2">
    <source>
        <dbReference type="EMBL" id="SDX01266.1"/>
    </source>
</evidence>
<dbReference type="PANTHER" id="PTHR33930:SF2">
    <property type="entry name" value="BLR3452 PROTEIN"/>
    <property type="match status" value="1"/>
</dbReference>
<sequence length="114" mass="12255">MDWPAFLNDTNRQLAKFREAQPGAQQGFAQLARAATQPGAIDPMTKELIALAIGISAHCDGCIGFHVRAARRHDATREQIAETVAMCLYMGGGPSLMYGAKALDAFDQFEAAEA</sequence>
<dbReference type="SUPFAM" id="SSF69118">
    <property type="entry name" value="AhpD-like"/>
    <property type="match status" value="1"/>
</dbReference>
<proteinExistence type="predicted"/>
<organism evidence="2 3">
    <name type="scientific">Albimonas donghaensis</name>
    <dbReference type="NCBI Taxonomy" id="356660"/>
    <lineage>
        <taxon>Bacteria</taxon>
        <taxon>Pseudomonadati</taxon>
        <taxon>Pseudomonadota</taxon>
        <taxon>Alphaproteobacteria</taxon>
        <taxon>Rhodobacterales</taxon>
        <taxon>Paracoccaceae</taxon>
        <taxon>Albimonas</taxon>
    </lineage>
</organism>
<evidence type="ECO:0000259" key="1">
    <source>
        <dbReference type="Pfam" id="PF02627"/>
    </source>
</evidence>
<dbReference type="OrthoDB" id="1683318at2"/>
<dbReference type="STRING" id="356660.SAMN05444336_10339"/>
<dbReference type="Proteomes" id="UP000199118">
    <property type="component" value="Unassembled WGS sequence"/>
</dbReference>
<dbReference type="Gene3D" id="1.20.1290.10">
    <property type="entry name" value="AhpD-like"/>
    <property type="match status" value="1"/>
</dbReference>
<name>A0A1H2Y7Z1_9RHOB</name>
<dbReference type="RefSeq" id="WP_092681142.1">
    <property type="nucleotide sequence ID" value="NZ_FNMZ01000003.1"/>
</dbReference>
<reference evidence="2 3" key="1">
    <citation type="submission" date="2016-10" db="EMBL/GenBank/DDBJ databases">
        <authorList>
            <person name="de Groot N.N."/>
        </authorList>
    </citation>
    <scope>NUCLEOTIDE SEQUENCE [LARGE SCALE GENOMIC DNA]</scope>
    <source>
        <strain evidence="2 3">DSM 17890</strain>
    </source>
</reference>
<dbReference type="InterPro" id="IPR004675">
    <property type="entry name" value="AhpD_core"/>
</dbReference>
<dbReference type="AlphaFoldDB" id="A0A1H2Y7Z1"/>
<keyword evidence="2" id="KW-0575">Peroxidase</keyword>
<dbReference type="GO" id="GO:0051920">
    <property type="term" value="F:peroxiredoxin activity"/>
    <property type="evidence" value="ECO:0007669"/>
    <property type="project" value="InterPro"/>
</dbReference>
<dbReference type="NCBIfam" id="TIGR00778">
    <property type="entry name" value="ahpD_dom"/>
    <property type="match status" value="1"/>
</dbReference>
<keyword evidence="3" id="KW-1185">Reference proteome</keyword>
<evidence type="ECO:0000313" key="3">
    <source>
        <dbReference type="Proteomes" id="UP000199118"/>
    </source>
</evidence>
<protein>
    <submittedName>
        <fullName evidence="2">Alkylhydroperoxidase AhpD family core domain-containing protein</fullName>
    </submittedName>
</protein>
<gene>
    <name evidence="2" type="ORF">SAMN05444336_10339</name>
</gene>